<organism evidence="1 2">
    <name type="scientific">Trichonephila inaurata madagascariensis</name>
    <dbReference type="NCBI Taxonomy" id="2747483"/>
    <lineage>
        <taxon>Eukaryota</taxon>
        <taxon>Metazoa</taxon>
        <taxon>Ecdysozoa</taxon>
        <taxon>Arthropoda</taxon>
        <taxon>Chelicerata</taxon>
        <taxon>Arachnida</taxon>
        <taxon>Araneae</taxon>
        <taxon>Araneomorphae</taxon>
        <taxon>Entelegynae</taxon>
        <taxon>Araneoidea</taxon>
        <taxon>Nephilidae</taxon>
        <taxon>Trichonephila</taxon>
        <taxon>Trichonephila inaurata</taxon>
    </lineage>
</organism>
<comment type="caution">
    <text evidence="1">The sequence shown here is derived from an EMBL/GenBank/DDBJ whole genome shotgun (WGS) entry which is preliminary data.</text>
</comment>
<accession>A0A8X6XKX9</accession>
<evidence type="ECO:0000313" key="2">
    <source>
        <dbReference type="Proteomes" id="UP000886998"/>
    </source>
</evidence>
<reference evidence="1" key="1">
    <citation type="submission" date="2020-08" db="EMBL/GenBank/DDBJ databases">
        <title>Multicomponent nature underlies the extraordinary mechanical properties of spider dragline silk.</title>
        <authorList>
            <person name="Kono N."/>
            <person name="Nakamura H."/>
            <person name="Mori M."/>
            <person name="Yoshida Y."/>
            <person name="Ohtoshi R."/>
            <person name="Malay A.D."/>
            <person name="Moran D.A.P."/>
            <person name="Tomita M."/>
            <person name="Numata K."/>
            <person name="Arakawa K."/>
        </authorList>
    </citation>
    <scope>NUCLEOTIDE SEQUENCE</scope>
</reference>
<gene>
    <name evidence="1" type="ORF">TNIN_17291</name>
</gene>
<sequence length="117" mass="13801">MRLACFTSFVVVFASYRPFRETRSRFQRRRPISATRYLPYPVRSHFPPLRRRSDSEWLSIKLHPPSAAFSGAPCMFVYFKAPSPRHSRLMYPIRPRYREPIASVPYIHMSSSYVVTA</sequence>
<protein>
    <submittedName>
        <fullName evidence="1">Uncharacterized protein</fullName>
    </submittedName>
</protein>
<keyword evidence="2" id="KW-1185">Reference proteome</keyword>
<proteinExistence type="predicted"/>
<dbReference type="EMBL" id="BMAV01010179">
    <property type="protein sequence ID" value="GFY55093.1"/>
    <property type="molecule type" value="Genomic_DNA"/>
</dbReference>
<dbReference type="AlphaFoldDB" id="A0A8X6XKX9"/>
<dbReference type="Proteomes" id="UP000886998">
    <property type="component" value="Unassembled WGS sequence"/>
</dbReference>
<evidence type="ECO:0000313" key="1">
    <source>
        <dbReference type="EMBL" id="GFY55093.1"/>
    </source>
</evidence>
<name>A0A8X6XKX9_9ARAC</name>